<evidence type="ECO:0000256" key="5">
    <source>
        <dbReference type="ARBA" id="ARBA00022889"/>
    </source>
</evidence>
<proteinExistence type="predicted"/>
<dbReference type="Gene3D" id="3.80.10.10">
    <property type="entry name" value="Ribonuclease Inhibitor"/>
    <property type="match status" value="2"/>
</dbReference>
<reference evidence="10" key="1">
    <citation type="submission" date="2022-01" db="EMBL/GenBank/DDBJ databases">
        <authorList>
            <person name="Braso-Vives M."/>
        </authorList>
    </citation>
    <scope>NUCLEOTIDE SEQUENCE</scope>
</reference>
<feature type="region of interest" description="Disordered" evidence="9">
    <location>
        <begin position="414"/>
        <end position="456"/>
    </location>
</feature>
<keyword evidence="4" id="KW-0677">Repeat</keyword>
<feature type="compositionally biased region" description="Polar residues" evidence="9">
    <location>
        <begin position="308"/>
        <end position="329"/>
    </location>
</feature>
<evidence type="ECO:0000313" key="11">
    <source>
        <dbReference type="Proteomes" id="UP000838412"/>
    </source>
</evidence>
<evidence type="ECO:0000313" key="10">
    <source>
        <dbReference type="EMBL" id="CAH1244231.1"/>
    </source>
</evidence>
<comment type="subcellular location">
    <subcellularLocation>
        <location evidence="1">Membrane</location>
        <topology evidence="1">Single-pass membrane protein</topology>
    </subcellularLocation>
</comment>
<dbReference type="OrthoDB" id="694479at2759"/>
<evidence type="ECO:0000256" key="8">
    <source>
        <dbReference type="ARBA" id="ARBA00023157"/>
    </source>
</evidence>
<organism evidence="10 11">
    <name type="scientific">Branchiostoma lanceolatum</name>
    <name type="common">Common lancelet</name>
    <name type="synonym">Amphioxus lanceolatum</name>
    <dbReference type="NCBI Taxonomy" id="7740"/>
    <lineage>
        <taxon>Eukaryota</taxon>
        <taxon>Metazoa</taxon>
        <taxon>Chordata</taxon>
        <taxon>Cephalochordata</taxon>
        <taxon>Leptocardii</taxon>
        <taxon>Amphioxiformes</taxon>
        <taxon>Branchiostomatidae</taxon>
        <taxon>Branchiostoma</taxon>
    </lineage>
</organism>
<evidence type="ECO:0000256" key="9">
    <source>
        <dbReference type="SAM" id="MobiDB-lite"/>
    </source>
</evidence>
<evidence type="ECO:0000256" key="2">
    <source>
        <dbReference type="ARBA" id="ARBA00022614"/>
    </source>
</evidence>
<feature type="compositionally biased region" description="Polar residues" evidence="9">
    <location>
        <begin position="337"/>
        <end position="349"/>
    </location>
</feature>
<dbReference type="AlphaFoldDB" id="A0A8K0ECL5"/>
<dbReference type="SMART" id="SM00369">
    <property type="entry name" value="LRR_TYP"/>
    <property type="match status" value="2"/>
</dbReference>
<dbReference type="EMBL" id="OV696698">
    <property type="protein sequence ID" value="CAH1244231.1"/>
    <property type="molecule type" value="Genomic_DNA"/>
</dbReference>
<evidence type="ECO:0000256" key="1">
    <source>
        <dbReference type="ARBA" id="ARBA00004167"/>
    </source>
</evidence>
<dbReference type="InterPro" id="IPR003591">
    <property type="entry name" value="Leu-rich_rpt_typical-subtyp"/>
</dbReference>
<keyword evidence="11" id="KW-1185">Reference proteome</keyword>
<gene>
    <name evidence="10" type="primary">LRRC4</name>
    <name evidence="10" type="ORF">BLAG_LOCUS6923</name>
</gene>
<dbReference type="Pfam" id="PF13855">
    <property type="entry name" value="LRR_8"/>
    <property type="match status" value="1"/>
</dbReference>
<keyword evidence="6" id="KW-1133">Transmembrane helix</keyword>
<evidence type="ECO:0000256" key="6">
    <source>
        <dbReference type="ARBA" id="ARBA00022989"/>
    </source>
</evidence>
<sequence length="456" mass="49685">MWDNRQCRLNPTSIFNLRHHFLVLPTETSVPCSPSLKDQGRLHPSMSNKARRMLVLLLIVLKETGLTAACSSSRCSSGSGCSSSSCSSHCYCIRKGLTSVPQDLPTTITVLDLDNNAITNLRQSDFSSLERLSLNWNDIRSIEAGMFNDTTQLRSLDLGYNSISTIAADIYDILARIPTVYIGNNIWQCDCRMAPFKQRMNGSYPFENQIICDGPEDSQHIYNVPTDDVDIEYNTIAEINQTESPHHGAGNMHGVDNFGHLVLPPPLPLDNQTGPGQAAAHSELADEAGGTIGGRDTWTDEAEYNDVISPSQRPQPASGQTQHLGSFNNGYEVPSPSLCSENGESQQAREGQKSHQYENSQVIAAAKDAAAGPQVIEYENDEEIESAKQGPKSHNYQNSQVIAAAAKDAAAGPQVIVYQNDDESVDNQSQTAAAPGADSPNHYEPLRNPSSQQQHT</sequence>
<dbReference type="PANTHER" id="PTHR22650">
    <property type="entry name" value="GLYCOPROTEIN IB BETA"/>
    <property type="match status" value="1"/>
</dbReference>
<accession>A0A8K0ECL5</accession>
<dbReference type="Proteomes" id="UP000838412">
    <property type="component" value="Chromosome 13"/>
</dbReference>
<dbReference type="SUPFAM" id="SSF52058">
    <property type="entry name" value="L domain-like"/>
    <property type="match status" value="1"/>
</dbReference>
<keyword evidence="3" id="KW-0812">Transmembrane</keyword>
<evidence type="ECO:0000256" key="7">
    <source>
        <dbReference type="ARBA" id="ARBA00023136"/>
    </source>
</evidence>
<feature type="region of interest" description="Disordered" evidence="9">
    <location>
        <begin position="264"/>
        <end position="357"/>
    </location>
</feature>
<dbReference type="InterPro" id="IPR052313">
    <property type="entry name" value="GPIb-IX-V_Complex"/>
</dbReference>
<dbReference type="PANTHER" id="PTHR22650:SF4">
    <property type="entry name" value="LEUCINE-RICH REPEAT AND TRANSMEMBRANE DOMAIN-CONTAINING PROTEIN 2-LIKE"/>
    <property type="match status" value="1"/>
</dbReference>
<evidence type="ECO:0000256" key="3">
    <source>
        <dbReference type="ARBA" id="ARBA00022692"/>
    </source>
</evidence>
<keyword evidence="5" id="KW-0130">Cell adhesion</keyword>
<keyword evidence="7" id="KW-0472">Membrane</keyword>
<keyword evidence="8" id="KW-1015">Disulfide bond</keyword>
<keyword evidence="2" id="KW-0433">Leucine-rich repeat</keyword>
<name>A0A8K0ECL5_BRALA</name>
<protein>
    <submittedName>
        <fullName evidence="10">LRRC4 protein</fullName>
    </submittedName>
</protein>
<evidence type="ECO:0000256" key="4">
    <source>
        <dbReference type="ARBA" id="ARBA00022737"/>
    </source>
</evidence>
<dbReference type="InterPro" id="IPR001611">
    <property type="entry name" value="Leu-rich_rpt"/>
</dbReference>
<dbReference type="InterPro" id="IPR032675">
    <property type="entry name" value="LRR_dom_sf"/>
</dbReference>